<comment type="similarity">
    <text evidence="1">Belongs to the short-chain dehydrogenases/reductases (SDR) family.</text>
</comment>
<dbReference type="Gene3D" id="3.40.50.720">
    <property type="entry name" value="NAD(P)-binding Rossmann-like Domain"/>
    <property type="match status" value="1"/>
</dbReference>
<evidence type="ECO:0000256" key="1">
    <source>
        <dbReference type="ARBA" id="ARBA00006484"/>
    </source>
</evidence>
<dbReference type="CDD" id="cd05233">
    <property type="entry name" value="SDR_c"/>
    <property type="match status" value="1"/>
</dbReference>
<dbReference type="PANTHER" id="PTHR43943:SF2">
    <property type="entry name" value="DEHYDROGENASE_REDUCTASE 4"/>
    <property type="match status" value="1"/>
</dbReference>
<evidence type="ECO:0000313" key="3">
    <source>
        <dbReference type="EMBL" id="QRG09030.1"/>
    </source>
</evidence>
<sequence>MRILLTGASRGIGRAMAERLAGPGVAIGLCATKASREHDEAVTACRARGAHAEALVGDLGDSTVPAALVSQTVAAFGGLDAVVSNAGIMLAGSLAEIDEEAWDRTFAVNVRGAWLLARAAHPHLAATDGAFVAVASTSGVQPYPGGGAYSPSKAALLMLVQTLAQEWAASGARANAVSPGLFLSDMTAAIYADPSRRAAREALVPLRRIGDAAADLAGVVAFLISPAARYITGQNIVVDGGFLGSIQAHLAGRPKAGAA</sequence>
<dbReference type="InterPro" id="IPR057326">
    <property type="entry name" value="KR_dom"/>
</dbReference>
<dbReference type="KEGG" id="xdi:EZH22_12605"/>
<protein>
    <submittedName>
        <fullName evidence="3">SDR family oxidoreductase</fullName>
    </submittedName>
</protein>
<evidence type="ECO:0000259" key="2">
    <source>
        <dbReference type="SMART" id="SM00822"/>
    </source>
</evidence>
<dbReference type="RefSeq" id="WP_203195948.1">
    <property type="nucleotide sequence ID" value="NZ_CP063362.1"/>
</dbReference>
<keyword evidence="4" id="KW-1185">Reference proteome</keyword>
<dbReference type="PRINTS" id="PR00081">
    <property type="entry name" value="GDHRDH"/>
</dbReference>
<organism evidence="3 4">
    <name type="scientific">Xanthobacter dioxanivorans</name>
    <dbReference type="NCBI Taxonomy" id="2528964"/>
    <lineage>
        <taxon>Bacteria</taxon>
        <taxon>Pseudomonadati</taxon>
        <taxon>Pseudomonadota</taxon>
        <taxon>Alphaproteobacteria</taxon>
        <taxon>Hyphomicrobiales</taxon>
        <taxon>Xanthobacteraceae</taxon>
        <taxon>Xanthobacter</taxon>
    </lineage>
</organism>
<dbReference type="PRINTS" id="PR00080">
    <property type="entry name" value="SDRFAMILY"/>
</dbReference>
<reference evidence="3 4" key="1">
    <citation type="submission" date="2020-10" db="EMBL/GenBank/DDBJ databases">
        <title>Degradation of 1,4-Dioxane by Xanthobacter sp. YN2, via a Novel Group-2 Soluble Di-Iron Monooxygenase.</title>
        <authorList>
            <person name="Ma F."/>
            <person name="Wang Y."/>
            <person name="Yang J."/>
            <person name="Guo H."/>
            <person name="Su D."/>
            <person name="Yu L."/>
        </authorList>
    </citation>
    <scope>NUCLEOTIDE SEQUENCE [LARGE SCALE GENOMIC DNA]</scope>
    <source>
        <strain evidence="3 4">YN2</strain>
    </source>
</reference>
<dbReference type="Proteomes" id="UP000596427">
    <property type="component" value="Chromosome"/>
</dbReference>
<dbReference type="EMBL" id="CP063362">
    <property type="protein sequence ID" value="QRG09030.1"/>
    <property type="molecule type" value="Genomic_DNA"/>
</dbReference>
<feature type="domain" description="Ketoreductase" evidence="2">
    <location>
        <begin position="1"/>
        <end position="182"/>
    </location>
</feature>
<evidence type="ECO:0000313" key="4">
    <source>
        <dbReference type="Proteomes" id="UP000596427"/>
    </source>
</evidence>
<dbReference type="SMART" id="SM00822">
    <property type="entry name" value="PKS_KR"/>
    <property type="match status" value="1"/>
</dbReference>
<dbReference type="PANTHER" id="PTHR43943">
    <property type="entry name" value="DEHYDROGENASE/REDUCTASE (SDR FAMILY) MEMBER 4"/>
    <property type="match status" value="1"/>
</dbReference>
<proteinExistence type="inferred from homology"/>
<dbReference type="Pfam" id="PF13561">
    <property type="entry name" value="adh_short_C2"/>
    <property type="match status" value="1"/>
</dbReference>
<dbReference type="SUPFAM" id="SSF51735">
    <property type="entry name" value="NAD(P)-binding Rossmann-fold domains"/>
    <property type="match status" value="1"/>
</dbReference>
<name>A0A974PSR7_9HYPH</name>
<dbReference type="InterPro" id="IPR036291">
    <property type="entry name" value="NAD(P)-bd_dom_sf"/>
</dbReference>
<dbReference type="FunFam" id="3.40.50.720:FF:000084">
    <property type="entry name" value="Short-chain dehydrogenase reductase"/>
    <property type="match status" value="1"/>
</dbReference>
<dbReference type="InterPro" id="IPR002347">
    <property type="entry name" value="SDR_fam"/>
</dbReference>
<accession>A0A974PSR7</accession>
<dbReference type="AlphaFoldDB" id="A0A974PSR7"/>
<gene>
    <name evidence="3" type="ORF">EZH22_12605</name>
</gene>